<dbReference type="Proteomes" id="UP000675121">
    <property type="component" value="Unassembled WGS sequence"/>
</dbReference>
<organism evidence="2 3">
    <name type="scientific">Paraburkholderia domus</name>
    <dbReference type="NCBI Taxonomy" id="2793075"/>
    <lineage>
        <taxon>Bacteria</taxon>
        <taxon>Pseudomonadati</taxon>
        <taxon>Pseudomonadota</taxon>
        <taxon>Betaproteobacteria</taxon>
        <taxon>Burkholderiales</taxon>
        <taxon>Burkholderiaceae</taxon>
        <taxon>Paraburkholderia</taxon>
    </lineage>
</organism>
<reference evidence="2" key="1">
    <citation type="submission" date="2021-02" db="EMBL/GenBank/DDBJ databases">
        <authorList>
            <person name="Vanwijnsberghe S."/>
        </authorList>
    </citation>
    <scope>NUCLEOTIDE SEQUENCE</scope>
    <source>
        <strain evidence="2">R-70211</strain>
    </source>
</reference>
<evidence type="ECO:0000313" key="2">
    <source>
        <dbReference type="EMBL" id="CAE6947609.1"/>
    </source>
</evidence>
<accession>A0A9N8R611</accession>
<protein>
    <submittedName>
        <fullName evidence="2">Uncharacterized protein</fullName>
    </submittedName>
</protein>
<feature type="region of interest" description="Disordered" evidence="1">
    <location>
        <begin position="1"/>
        <end position="22"/>
    </location>
</feature>
<gene>
    <name evidence="2" type="ORF">R70211_06067</name>
</gene>
<proteinExistence type="predicted"/>
<feature type="compositionally biased region" description="Basic and acidic residues" evidence="1">
    <location>
        <begin position="9"/>
        <end position="20"/>
    </location>
</feature>
<evidence type="ECO:0000313" key="3">
    <source>
        <dbReference type="Proteomes" id="UP000675121"/>
    </source>
</evidence>
<dbReference type="RefSeq" id="WP_201139278.1">
    <property type="nucleotide sequence ID" value="NZ_CAJNAS010000021.1"/>
</dbReference>
<sequence>MGIMNWLRSNDDARTDRQEPEQVTEAIDRVMALNPRLGMVQRCRERLAPAVAASLRYATGLVASLPAPHEASARTWASDLYMRAFFARPEDLTGRISRSEELRVYFEQNPDSEHAYAVLGMAMTERRVLGVALEGNAVRRDVAQTTVCFGDHRVRICGRSESELRREIVRRVIDQLALTGLAKLAKDRRDALDKGRALLKTRLLLLQREGTGMRSVCGGGASVAREELVQLQAQIDDNSRRLGDLRVPTDALERQLDGVCQVLMEPGKHVHLTKKKIRLDRMNVVQTKDSVQAADELEFHIAHIPTRPPQVRAISLVRFARAELLPGGLLLDQAMREL</sequence>
<dbReference type="EMBL" id="CAJNAS010000021">
    <property type="protein sequence ID" value="CAE6947609.1"/>
    <property type="molecule type" value="Genomic_DNA"/>
</dbReference>
<name>A0A9N8R611_9BURK</name>
<evidence type="ECO:0000256" key="1">
    <source>
        <dbReference type="SAM" id="MobiDB-lite"/>
    </source>
</evidence>
<comment type="caution">
    <text evidence="2">The sequence shown here is derived from an EMBL/GenBank/DDBJ whole genome shotgun (WGS) entry which is preliminary data.</text>
</comment>
<keyword evidence="3" id="KW-1185">Reference proteome</keyword>
<dbReference type="AlphaFoldDB" id="A0A9N8R611"/>